<dbReference type="PANTHER" id="PTHR43673:SF10">
    <property type="entry name" value="NADH DEHYDROGENASE_NAD(P)H NITROREDUCTASE XCC3605-RELATED"/>
    <property type="match status" value="1"/>
</dbReference>
<keyword evidence="2" id="KW-0560">Oxidoreductase</keyword>
<dbReference type="InterPro" id="IPR000415">
    <property type="entry name" value="Nitroreductase-like"/>
</dbReference>
<name>A0A069QIY0_HOYLO</name>
<evidence type="ECO:0000313" key="5">
    <source>
        <dbReference type="Proteomes" id="UP000027442"/>
    </source>
</evidence>
<dbReference type="RefSeq" id="WP_018968042.1">
    <property type="nucleotide sequence ID" value="NZ_KB899220.1"/>
</dbReference>
<reference evidence="4 5" key="1">
    <citation type="submission" date="2013-08" db="EMBL/GenBank/DDBJ databases">
        <authorList>
            <person name="Weinstock G."/>
            <person name="Sodergren E."/>
            <person name="Wylie T."/>
            <person name="Fulton L."/>
            <person name="Fulton R."/>
            <person name="Fronick C."/>
            <person name="O'Laughlin M."/>
            <person name="Godfrey J."/>
            <person name="Miner T."/>
            <person name="Herter B."/>
            <person name="Appelbaum E."/>
            <person name="Cordes M."/>
            <person name="Lek S."/>
            <person name="Wollam A."/>
            <person name="Pepin K.H."/>
            <person name="Palsikar V.B."/>
            <person name="Mitreva M."/>
            <person name="Wilson R.K."/>
        </authorList>
    </citation>
    <scope>NUCLEOTIDE SEQUENCE [LARGE SCALE GENOMIC DNA]</scope>
    <source>
        <strain evidence="4 5">ATCC 15930</strain>
    </source>
</reference>
<dbReference type="Pfam" id="PF00881">
    <property type="entry name" value="Nitroreductase"/>
    <property type="match status" value="1"/>
</dbReference>
<comment type="similarity">
    <text evidence="1">Belongs to the nitroreductase family.</text>
</comment>
<evidence type="ECO:0000313" key="4">
    <source>
        <dbReference type="EMBL" id="KDR52798.1"/>
    </source>
</evidence>
<evidence type="ECO:0000256" key="1">
    <source>
        <dbReference type="ARBA" id="ARBA00007118"/>
    </source>
</evidence>
<dbReference type="InterPro" id="IPR029479">
    <property type="entry name" value="Nitroreductase"/>
</dbReference>
<dbReference type="GO" id="GO:0016491">
    <property type="term" value="F:oxidoreductase activity"/>
    <property type="evidence" value="ECO:0007669"/>
    <property type="project" value="UniProtKB-KW"/>
</dbReference>
<dbReference type="PANTHER" id="PTHR43673">
    <property type="entry name" value="NAD(P)H NITROREDUCTASE YDGI-RELATED"/>
    <property type="match status" value="1"/>
</dbReference>
<feature type="domain" description="Nitroreductase" evidence="3">
    <location>
        <begin position="8"/>
        <end position="217"/>
    </location>
</feature>
<protein>
    <submittedName>
        <fullName evidence="4">Nitroreductase family protein</fullName>
    </submittedName>
</protein>
<keyword evidence="5" id="KW-1185">Reference proteome</keyword>
<gene>
    <name evidence="4" type="ORF">HMPREF1991_01102</name>
</gene>
<sequence>MSLQDILQFRRATRKFNGEPISAERVRQCLELATLAPTSNNMQLYEMVHVTDKALLQRLSTACLDQVSAQTAQQMVVFVTRHDRYRQRVKQLIDFERDNIKRHSAPEDQERRIKEKESYYGKMIPFLYSKFFGLWGAVRKTMLVSVGVFRPMFRQCSETDTRIVLHKSCGLVAQTFMLAMAEAGYDTCPLEGFDSLRVKRALGLPCSAEITMVVACGIRDAEGIHGDRFRVDFNELYSQPS</sequence>
<dbReference type="EMBL" id="JNGW01000044">
    <property type="protein sequence ID" value="KDR52798.1"/>
    <property type="molecule type" value="Genomic_DNA"/>
</dbReference>
<dbReference type="Gene3D" id="3.40.109.10">
    <property type="entry name" value="NADH Oxidase"/>
    <property type="match status" value="1"/>
</dbReference>
<dbReference type="PATRIC" id="fig|1122985.7.peg.1145"/>
<proteinExistence type="inferred from homology"/>
<evidence type="ECO:0000259" key="3">
    <source>
        <dbReference type="Pfam" id="PF00881"/>
    </source>
</evidence>
<accession>A0A069QIY0</accession>
<organism evidence="4 5">
    <name type="scientific">Hoylesella loescheii DSM 19665 = JCM 12249 = ATCC 15930</name>
    <dbReference type="NCBI Taxonomy" id="1122985"/>
    <lineage>
        <taxon>Bacteria</taxon>
        <taxon>Pseudomonadati</taxon>
        <taxon>Bacteroidota</taxon>
        <taxon>Bacteroidia</taxon>
        <taxon>Bacteroidales</taxon>
        <taxon>Prevotellaceae</taxon>
        <taxon>Hoylesella</taxon>
    </lineage>
</organism>
<dbReference type="Proteomes" id="UP000027442">
    <property type="component" value="Unassembled WGS sequence"/>
</dbReference>
<dbReference type="AlphaFoldDB" id="A0A069QIY0"/>
<comment type="caution">
    <text evidence="4">The sequence shown here is derived from an EMBL/GenBank/DDBJ whole genome shotgun (WGS) entry which is preliminary data.</text>
</comment>
<dbReference type="eggNOG" id="COG0778">
    <property type="taxonomic scope" value="Bacteria"/>
</dbReference>
<dbReference type="HOGENOM" id="CLU_070764_4_3_10"/>
<dbReference type="SUPFAM" id="SSF55469">
    <property type="entry name" value="FMN-dependent nitroreductase-like"/>
    <property type="match status" value="1"/>
</dbReference>
<evidence type="ECO:0000256" key="2">
    <source>
        <dbReference type="ARBA" id="ARBA00023002"/>
    </source>
</evidence>